<keyword evidence="1" id="KW-0472">Membrane</keyword>
<keyword evidence="1" id="KW-1133">Transmembrane helix</keyword>
<protein>
    <submittedName>
        <fullName evidence="2">Uncharacterized protein</fullName>
    </submittedName>
</protein>
<feature type="transmembrane region" description="Helical" evidence="1">
    <location>
        <begin position="76"/>
        <end position="106"/>
    </location>
</feature>
<dbReference type="Pfam" id="PF19992">
    <property type="entry name" value="DUF6427"/>
    <property type="match status" value="1"/>
</dbReference>
<evidence type="ECO:0000313" key="3">
    <source>
        <dbReference type="Proteomes" id="UP000324550"/>
    </source>
</evidence>
<keyword evidence="1" id="KW-0812">Transmembrane</keyword>
<evidence type="ECO:0000256" key="1">
    <source>
        <dbReference type="SAM" id="Phobius"/>
    </source>
</evidence>
<dbReference type="Proteomes" id="UP000324550">
    <property type="component" value="Unassembled WGS sequence"/>
</dbReference>
<dbReference type="EMBL" id="VSFC01000062">
    <property type="protein sequence ID" value="TYA52237.1"/>
    <property type="molecule type" value="Genomic_DNA"/>
</dbReference>
<feature type="transmembrane region" description="Helical" evidence="1">
    <location>
        <begin position="161"/>
        <end position="182"/>
    </location>
</feature>
<feature type="transmembrane region" description="Helical" evidence="1">
    <location>
        <begin position="289"/>
        <end position="307"/>
    </location>
</feature>
<feature type="transmembrane region" description="Helical" evidence="1">
    <location>
        <begin position="12"/>
        <end position="30"/>
    </location>
</feature>
<proteinExistence type="predicted"/>
<accession>A0A5D0G300</accession>
<comment type="caution">
    <text evidence="2">The sequence shown here is derived from an EMBL/GenBank/DDBJ whole genome shotgun (WGS) entry which is preliminary data.</text>
</comment>
<dbReference type="RefSeq" id="WP_148457067.1">
    <property type="nucleotide sequence ID" value="NZ_VSFC01000062.1"/>
</dbReference>
<feature type="transmembrane region" description="Helical" evidence="1">
    <location>
        <begin position="209"/>
        <end position="229"/>
    </location>
</feature>
<gene>
    <name evidence="2" type="ORF">FVF61_12900</name>
</gene>
<sequence length="308" mass="35324">MISSFFSKAKPIHFVVVSSLLMIAFILTKVYKTNLNFDTLNILKQILLFGVCIFSIFVFDFLSGKNDLTKSNSYKILFFSLFMIMMPQTFINTKVLVANLFILFALRRIISIRTMKQINKKVFDAAFWISLATLLSFWASLFYILIFAALLLYTVADIKNWIIPFIGVLTVVVISLSILIIINTDIVSYISNINTDISFDFSMLNTPQIIVSSTVIFSYFVWAVFFYVINIKSKSKNYKPSYLLILFAALIAIAIIIISPQKTGAEFLFLFAPLSIIMANYLEIISEKWFKEILIWILILVPIINLML</sequence>
<dbReference type="InterPro" id="IPR045625">
    <property type="entry name" value="DUF6427"/>
</dbReference>
<feature type="transmembrane region" description="Helical" evidence="1">
    <location>
        <begin position="241"/>
        <end position="258"/>
    </location>
</feature>
<feature type="transmembrane region" description="Helical" evidence="1">
    <location>
        <begin position="264"/>
        <end position="282"/>
    </location>
</feature>
<evidence type="ECO:0000313" key="2">
    <source>
        <dbReference type="EMBL" id="TYA52237.1"/>
    </source>
</evidence>
<dbReference type="AlphaFoldDB" id="A0A5D0G300"/>
<reference evidence="2 3" key="1">
    <citation type="submission" date="2019-08" db="EMBL/GenBank/DDBJ databases">
        <title>Formosa sediminis sp. nov., isolated from marine sediment.</title>
        <authorList>
            <person name="Cao W.R."/>
        </authorList>
    </citation>
    <scope>NUCLEOTIDE SEQUENCE [LARGE SCALE GENOMIC DNA]</scope>
    <source>
        <strain evidence="2 3">1494</strain>
    </source>
</reference>
<feature type="transmembrane region" description="Helical" evidence="1">
    <location>
        <begin position="126"/>
        <end position="154"/>
    </location>
</feature>
<organism evidence="2 3">
    <name type="scientific">Formosa maritima</name>
    <dbReference type="NCBI Taxonomy" id="2592046"/>
    <lineage>
        <taxon>Bacteria</taxon>
        <taxon>Pseudomonadati</taxon>
        <taxon>Bacteroidota</taxon>
        <taxon>Flavobacteriia</taxon>
        <taxon>Flavobacteriales</taxon>
        <taxon>Flavobacteriaceae</taxon>
        <taxon>Formosa</taxon>
    </lineage>
</organism>
<name>A0A5D0G300_9FLAO</name>
<dbReference type="OrthoDB" id="1439867at2"/>
<feature type="transmembrane region" description="Helical" evidence="1">
    <location>
        <begin position="42"/>
        <end position="64"/>
    </location>
</feature>
<keyword evidence="3" id="KW-1185">Reference proteome</keyword>